<reference evidence="4 5" key="1">
    <citation type="submission" date="2024-05" db="EMBL/GenBank/DDBJ databases">
        <title>Genome Sequence and Characterization of the New Strain Purple Sulfur Bacterium of Genus Thioalkalicoccus.</title>
        <authorList>
            <person name="Bryantseva I.A."/>
            <person name="Kyndt J.A."/>
            <person name="Imhoff J.F."/>
        </authorList>
    </citation>
    <scope>NUCLEOTIDE SEQUENCE [LARGE SCALE GENOMIC DNA]</scope>
    <source>
        <strain evidence="4 5">Um2</strain>
    </source>
</reference>
<accession>A0ABV4B9P1</accession>
<dbReference type="PANTHER" id="PTHR36539">
    <property type="entry name" value="ETHANOLAMINE UTILIZATION PROTEIN EUTN"/>
    <property type="match status" value="1"/>
</dbReference>
<dbReference type="PROSITE" id="PS51932">
    <property type="entry name" value="BMV"/>
    <property type="match status" value="1"/>
</dbReference>
<protein>
    <submittedName>
        <fullName evidence="4">Carboxysome peptide B</fullName>
    </submittedName>
</protein>
<sequence length="97" mass="10364">MEIRRVVGSLVCTQRIAELAHVDLRVLQDAAGRRVVATDPVGARPDDWVFVVSGSAARYAMGNPAILTDLTVGGVIDHWPPEAASEPSSPPHGTPRR</sequence>
<comment type="caution">
    <text evidence="4">The sequence shown here is derived from an EMBL/GenBank/DDBJ whole genome shotgun (WGS) entry which is preliminary data.</text>
</comment>
<dbReference type="SUPFAM" id="SSF159133">
    <property type="entry name" value="EutN/CcmL-like"/>
    <property type="match status" value="1"/>
</dbReference>
<evidence type="ECO:0000313" key="4">
    <source>
        <dbReference type="EMBL" id="MEY6431090.1"/>
    </source>
</evidence>
<comment type="subcellular location">
    <subcellularLocation>
        <location evidence="1">Bacterial microcompartment</location>
    </subcellularLocation>
</comment>
<proteinExistence type="predicted"/>
<dbReference type="Proteomes" id="UP001564408">
    <property type="component" value="Unassembled WGS sequence"/>
</dbReference>
<dbReference type="InterPro" id="IPR036677">
    <property type="entry name" value="EutN_CcmL_sf"/>
</dbReference>
<name>A0ABV4B9P1_9GAMM</name>
<keyword evidence="5" id="KW-1185">Reference proteome</keyword>
<evidence type="ECO:0000256" key="2">
    <source>
        <dbReference type="ARBA" id="ARBA00024446"/>
    </source>
</evidence>
<dbReference type="EMBL" id="JBDKXB010000001">
    <property type="protein sequence ID" value="MEY6431090.1"/>
    <property type="molecule type" value="Genomic_DNA"/>
</dbReference>
<dbReference type="InterPro" id="IPR004992">
    <property type="entry name" value="EutN_CcmL"/>
</dbReference>
<keyword evidence="2" id="KW-1283">Bacterial microcompartment</keyword>
<evidence type="ECO:0000313" key="5">
    <source>
        <dbReference type="Proteomes" id="UP001564408"/>
    </source>
</evidence>
<dbReference type="Gene3D" id="2.40.50.220">
    <property type="entry name" value="EutN/Ccml"/>
    <property type="match status" value="1"/>
</dbReference>
<dbReference type="InterPro" id="IPR014077">
    <property type="entry name" value="CsoS4B"/>
</dbReference>
<dbReference type="CDD" id="cd01614">
    <property type="entry name" value="EutN_CcmL"/>
    <property type="match status" value="1"/>
</dbReference>
<evidence type="ECO:0000256" key="1">
    <source>
        <dbReference type="ARBA" id="ARBA00024322"/>
    </source>
</evidence>
<dbReference type="Pfam" id="PF03319">
    <property type="entry name" value="EutN_CcmL"/>
    <property type="match status" value="1"/>
</dbReference>
<gene>
    <name evidence="4" type="ORF">ABC977_01555</name>
</gene>
<feature type="region of interest" description="Disordered" evidence="3">
    <location>
        <begin position="78"/>
        <end position="97"/>
    </location>
</feature>
<dbReference type="RefSeq" id="WP_369665464.1">
    <property type="nucleotide sequence ID" value="NZ_JBDKXB010000001.1"/>
</dbReference>
<feature type="compositionally biased region" description="Pro residues" evidence="3">
    <location>
        <begin position="88"/>
        <end position="97"/>
    </location>
</feature>
<evidence type="ECO:0000256" key="3">
    <source>
        <dbReference type="SAM" id="MobiDB-lite"/>
    </source>
</evidence>
<dbReference type="NCBIfam" id="TIGR02704">
    <property type="entry name" value="carboxysome_B"/>
    <property type="match status" value="1"/>
</dbReference>
<organism evidence="4 5">
    <name type="scientific">Thioalkalicoccus limnaeus</name>
    <dbReference type="NCBI Taxonomy" id="120681"/>
    <lineage>
        <taxon>Bacteria</taxon>
        <taxon>Pseudomonadati</taxon>
        <taxon>Pseudomonadota</taxon>
        <taxon>Gammaproteobacteria</taxon>
        <taxon>Chromatiales</taxon>
        <taxon>Chromatiaceae</taxon>
        <taxon>Thioalkalicoccus</taxon>
    </lineage>
</organism>
<dbReference type="PANTHER" id="PTHR36539:SF1">
    <property type="entry name" value="BACTERIAL MICROCOMPARTMENT SHELL VERTEX PROTEIN EUTN"/>
    <property type="match status" value="1"/>
</dbReference>